<dbReference type="PANTHER" id="PTHR34583">
    <property type="entry name" value="ANTIPORTER SUBUNIT MNHC2-RELATED"/>
    <property type="match status" value="1"/>
</dbReference>
<comment type="subcellular location">
    <subcellularLocation>
        <location evidence="1">Cell membrane</location>
        <topology evidence="1">Multi-pass membrane protein</topology>
    </subcellularLocation>
</comment>
<evidence type="ECO:0000256" key="7">
    <source>
        <dbReference type="SAM" id="MobiDB-lite"/>
    </source>
</evidence>
<keyword evidence="5 8" id="KW-1133">Transmembrane helix</keyword>
<dbReference type="Pfam" id="PF00420">
    <property type="entry name" value="Oxidored_q2"/>
    <property type="match status" value="1"/>
</dbReference>
<keyword evidence="3" id="KW-1003">Cell membrane</keyword>
<dbReference type="InterPro" id="IPR039428">
    <property type="entry name" value="NUOK/Mnh_C1-like"/>
</dbReference>
<evidence type="ECO:0000256" key="2">
    <source>
        <dbReference type="ARBA" id="ARBA00010388"/>
    </source>
</evidence>
<evidence type="ECO:0000256" key="3">
    <source>
        <dbReference type="ARBA" id="ARBA00022475"/>
    </source>
</evidence>
<evidence type="ECO:0000313" key="9">
    <source>
        <dbReference type="EMBL" id="GAA1874563.1"/>
    </source>
</evidence>
<evidence type="ECO:0000256" key="5">
    <source>
        <dbReference type="ARBA" id="ARBA00022989"/>
    </source>
</evidence>
<organism evidence="9 10">
    <name type="scientific">Pseudonocardia ailaonensis</name>
    <dbReference type="NCBI Taxonomy" id="367279"/>
    <lineage>
        <taxon>Bacteria</taxon>
        <taxon>Bacillati</taxon>
        <taxon>Actinomycetota</taxon>
        <taxon>Actinomycetes</taxon>
        <taxon>Pseudonocardiales</taxon>
        <taxon>Pseudonocardiaceae</taxon>
        <taxon>Pseudonocardia</taxon>
    </lineage>
</organism>
<feature type="transmembrane region" description="Helical" evidence="8">
    <location>
        <begin position="31"/>
        <end position="50"/>
    </location>
</feature>
<dbReference type="NCBIfam" id="NF005929">
    <property type="entry name" value="PRK07946.1"/>
    <property type="match status" value="1"/>
</dbReference>
<sequence>MITINVAMAVVLAVLYSVGFYLLLQRSLMRILIGIVVLGHGANLLLQLAGGPPARAPVLGTADPGTFADPLPQALALTAIVITFALTTYLLALGYRSWVLTGKDEVQDDVEDRRVAARERPEGSLEEDSTGPDDVVDPGSAAASDEPAEPAEPAEAGR</sequence>
<evidence type="ECO:0000313" key="10">
    <source>
        <dbReference type="Proteomes" id="UP001500449"/>
    </source>
</evidence>
<feature type="compositionally biased region" description="Basic and acidic residues" evidence="7">
    <location>
        <begin position="111"/>
        <end position="123"/>
    </location>
</feature>
<evidence type="ECO:0000256" key="4">
    <source>
        <dbReference type="ARBA" id="ARBA00022692"/>
    </source>
</evidence>
<dbReference type="Gene3D" id="1.10.287.3510">
    <property type="match status" value="1"/>
</dbReference>
<feature type="transmembrane region" description="Helical" evidence="8">
    <location>
        <begin position="70"/>
        <end position="93"/>
    </location>
</feature>
<keyword evidence="6 8" id="KW-0472">Membrane</keyword>
<gene>
    <name evidence="9" type="ORF">GCM10009836_64590</name>
</gene>
<evidence type="ECO:0008006" key="11">
    <source>
        <dbReference type="Google" id="ProtNLM"/>
    </source>
</evidence>
<dbReference type="InterPro" id="IPR050601">
    <property type="entry name" value="CPA3_antiporter_subunitC"/>
</dbReference>
<proteinExistence type="inferred from homology"/>
<evidence type="ECO:0000256" key="6">
    <source>
        <dbReference type="ARBA" id="ARBA00023136"/>
    </source>
</evidence>
<evidence type="ECO:0000256" key="1">
    <source>
        <dbReference type="ARBA" id="ARBA00004651"/>
    </source>
</evidence>
<comment type="similarity">
    <text evidence="2">Belongs to the CPA3 antiporters (TC 2.A.63) subunit C family.</text>
</comment>
<dbReference type="EMBL" id="BAAAQK010000027">
    <property type="protein sequence ID" value="GAA1874563.1"/>
    <property type="molecule type" value="Genomic_DNA"/>
</dbReference>
<feature type="compositionally biased region" description="Acidic residues" evidence="7">
    <location>
        <begin position="124"/>
        <end position="136"/>
    </location>
</feature>
<dbReference type="PANTHER" id="PTHR34583:SF2">
    <property type="entry name" value="ANTIPORTER SUBUNIT MNHC2-RELATED"/>
    <property type="match status" value="1"/>
</dbReference>
<feature type="compositionally biased region" description="Low complexity" evidence="7">
    <location>
        <begin position="137"/>
        <end position="158"/>
    </location>
</feature>
<comment type="caution">
    <text evidence="9">The sequence shown here is derived from an EMBL/GenBank/DDBJ whole genome shotgun (WGS) entry which is preliminary data.</text>
</comment>
<reference evidence="9 10" key="1">
    <citation type="journal article" date="2019" name="Int. J. Syst. Evol. Microbiol.">
        <title>The Global Catalogue of Microorganisms (GCM) 10K type strain sequencing project: providing services to taxonomists for standard genome sequencing and annotation.</title>
        <authorList>
            <consortium name="The Broad Institute Genomics Platform"/>
            <consortium name="The Broad Institute Genome Sequencing Center for Infectious Disease"/>
            <person name="Wu L."/>
            <person name="Ma J."/>
        </authorList>
    </citation>
    <scope>NUCLEOTIDE SEQUENCE [LARGE SCALE GENOMIC DNA]</scope>
    <source>
        <strain evidence="9 10">JCM 16009</strain>
    </source>
</reference>
<keyword evidence="10" id="KW-1185">Reference proteome</keyword>
<protein>
    <recommendedName>
        <fullName evidence="11">Na(+)/H(+) antiporter subunit C</fullName>
    </recommendedName>
</protein>
<name>A0ABN2NMJ4_9PSEU</name>
<accession>A0ABN2NMJ4</accession>
<evidence type="ECO:0000256" key="8">
    <source>
        <dbReference type="SAM" id="Phobius"/>
    </source>
</evidence>
<feature type="region of interest" description="Disordered" evidence="7">
    <location>
        <begin position="109"/>
        <end position="158"/>
    </location>
</feature>
<feature type="transmembrane region" description="Helical" evidence="8">
    <location>
        <begin position="6"/>
        <end position="24"/>
    </location>
</feature>
<dbReference type="Proteomes" id="UP001500449">
    <property type="component" value="Unassembled WGS sequence"/>
</dbReference>
<keyword evidence="4 8" id="KW-0812">Transmembrane</keyword>